<keyword evidence="2" id="KW-1185">Reference proteome</keyword>
<dbReference type="Proteomes" id="UP001326110">
    <property type="component" value="Chromosome"/>
</dbReference>
<protein>
    <submittedName>
        <fullName evidence="1">Type II toxin-antitoxin system RelE/ParE family toxin</fullName>
    </submittedName>
</protein>
<name>A0ABZ0XWA2_9BURK</name>
<organism evidence="1 2">
    <name type="scientific">Duganella zoogloeoides</name>
    <dbReference type="NCBI Taxonomy" id="75659"/>
    <lineage>
        <taxon>Bacteria</taxon>
        <taxon>Pseudomonadati</taxon>
        <taxon>Pseudomonadota</taxon>
        <taxon>Betaproteobacteria</taxon>
        <taxon>Burkholderiales</taxon>
        <taxon>Oxalobacteraceae</taxon>
        <taxon>Telluria group</taxon>
        <taxon>Duganella</taxon>
    </lineage>
</organism>
<reference evidence="1 2" key="1">
    <citation type="submission" date="2023-11" db="EMBL/GenBank/DDBJ databases">
        <title>MicrobeMod: A computational toolkit for identifying prokaryotic methylation and restriction-modification with nanopore sequencing.</title>
        <authorList>
            <person name="Crits-Christoph A."/>
            <person name="Kang S.C."/>
            <person name="Lee H."/>
            <person name="Ostrov N."/>
        </authorList>
    </citation>
    <scope>NUCLEOTIDE SEQUENCE [LARGE SCALE GENOMIC DNA]</scope>
    <source>
        <strain evidence="1 2">ATCC 25935</strain>
    </source>
</reference>
<dbReference type="EMBL" id="CP140152">
    <property type="protein sequence ID" value="WQH03542.1"/>
    <property type="molecule type" value="Genomic_DNA"/>
</dbReference>
<dbReference type="InterPro" id="IPR009241">
    <property type="entry name" value="HigB-like"/>
</dbReference>
<sequence>MGDLMNLAPKPVEFRGSSLQDLRAFPAAARREAGHQIDLIQNGQEADDWKPMATAVGPGAKEIRIRDEAGAFRVIYVAKFNDAIYVLHCFQKKTAQTSKPDIDLAEKRYRDLKKELGK</sequence>
<evidence type="ECO:0000313" key="1">
    <source>
        <dbReference type="EMBL" id="WQH03542.1"/>
    </source>
</evidence>
<accession>A0ABZ0XWA2</accession>
<proteinExistence type="predicted"/>
<evidence type="ECO:0000313" key="2">
    <source>
        <dbReference type="Proteomes" id="UP001326110"/>
    </source>
</evidence>
<gene>
    <name evidence="1" type="ORF">SR858_21200</name>
</gene>
<dbReference type="Pfam" id="PF05973">
    <property type="entry name" value="Gp49"/>
    <property type="match status" value="1"/>
</dbReference>